<dbReference type="Pfam" id="PF14216">
    <property type="entry name" value="DUF4326"/>
    <property type="match status" value="1"/>
</dbReference>
<dbReference type="InterPro" id="IPR010697">
    <property type="entry name" value="YspA"/>
</dbReference>
<evidence type="ECO:0000313" key="3">
    <source>
        <dbReference type="Proteomes" id="UP001601059"/>
    </source>
</evidence>
<comment type="caution">
    <text evidence="2">The sequence shown here is derived from an EMBL/GenBank/DDBJ whole genome shotgun (WGS) entry which is preliminary data.</text>
</comment>
<sequence>MKVPNGVIKEPKVVHCKEEPFDVYIGRGNGSIWGNPFSHKEGTKAAHKTKTAEEAVQKYEEWLLKQSHLLEKLPELKGKVLACWCKSKRQPDAPCHGDVLLKYSNDPTLLPKPTMVSSSASVSSNRHILTFVPFPIDNAVCFTGHRPNKLGGYNEFNPIARYVMQELLREIEFLIEEGKSVFISGMALGVDMWAAEAVLNLRKKYPHIKLIAAVPFEGQEKKWPLSSQERWRRIVVEANQVVQVNEPGYAGWKMQSRNEWMVDHASVVVAVWNGTSGGTGNCVRYAESAIHQPIVVRIDPNQAI</sequence>
<dbReference type="PANTHER" id="PTHR38440:SF1">
    <property type="entry name" value="UPF0398 PROTEIN SPR0331"/>
    <property type="match status" value="1"/>
</dbReference>
<dbReference type="EMBL" id="JBIACK010000004">
    <property type="protein sequence ID" value="MFE8701190.1"/>
    <property type="molecule type" value="Genomic_DNA"/>
</dbReference>
<dbReference type="Proteomes" id="UP001601059">
    <property type="component" value="Unassembled WGS sequence"/>
</dbReference>
<feature type="domain" description="DUF4326" evidence="1">
    <location>
        <begin position="13"/>
        <end position="101"/>
    </location>
</feature>
<gene>
    <name evidence="2" type="ORF">ACFYKX_11345</name>
</gene>
<dbReference type="PANTHER" id="PTHR38440">
    <property type="entry name" value="UPF0398 PROTEIN YPSA"/>
    <property type="match status" value="1"/>
</dbReference>
<protein>
    <submittedName>
        <fullName evidence="2">SLOG family protein</fullName>
    </submittedName>
</protein>
<dbReference type="InterPro" id="IPR025475">
    <property type="entry name" value="DUF4326"/>
</dbReference>
<dbReference type="Pfam" id="PF06908">
    <property type="entry name" value="YpsA"/>
    <property type="match status" value="1"/>
</dbReference>
<evidence type="ECO:0000259" key="1">
    <source>
        <dbReference type="Pfam" id="PF14216"/>
    </source>
</evidence>
<name>A0ABW6KE70_9BACI</name>
<proteinExistence type="predicted"/>
<keyword evidence="3" id="KW-1185">Reference proteome</keyword>
<dbReference type="Gene3D" id="3.40.50.450">
    <property type="match status" value="1"/>
</dbReference>
<dbReference type="SUPFAM" id="SSF102405">
    <property type="entry name" value="MCP/YpsA-like"/>
    <property type="match status" value="1"/>
</dbReference>
<dbReference type="RefSeq" id="WP_389361089.1">
    <property type="nucleotide sequence ID" value="NZ_JBIACK010000004.1"/>
</dbReference>
<reference evidence="2 3" key="1">
    <citation type="submission" date="2024-08" db="EMBL/GenBank/DDBJ databases">
        <title>Two novel Cytobacillus novel species.</title>
        <authorList>
            <person name="Liu G."/>
        </authorList>
    </citation>
    <scope>NUCLEOTIDE SEQUENCE [LARGE SCALE GENOMIC DNA]</scope>
    <source>
        <strain evidence="2 3">FJAT-54145</strain>
    </source>
</reference>
<evidence type="ECO:0000313" key="2">
    <source>
        <dbReference type="EMBL" id="MFE8701190.1"/>
    </source>
</evidence>
<organism evidence="2 3">
    <name type="scientific">Cytobacillus spartinae</name>
    <dbReference type="NCBI Taxonomy" id="3299023"/>
    <lineage>
        <taxon>Bacteria</taxon>
        <taxon>Bacillati</taxon>
        <taxon>Bacillota</taxon>
        <taxon>Bacilli</taxon>
        <taxon>Bacillales</taxon>
        <taxon>Bacillaceae</taxon>
        <taxon>Cytobacillus</taxon>
    </lineage>
</organism>
<accession>A0ABW6KE70</accession>